<proteinExistence type="predicted"/>
<feature type="chain" id="PRO_5002026829" evidence="2">
    <location>
        <begin position="18"/>
        <end position="146"/>
    </location>
</feature>
<dbReference type="AlphaFoldDB" id="A0A0A7CNB5"/>
<evidence type="ECO:0000313" key="4">
    <source>
        <dbReference type="EMBL" id="AIG56051.1"/>
    </source>
</evidence>
<reference evidence="4 6" key="1">
    <citation type="journal article" date="2014" name="Genome Biol. Evol.">
        <title>The secreted proteins of Achlya hypogyna and Thraustotheca clavata identify the ancestral oomycete secretome and reveal gene acquisitions by horizontal gene transfer.</title>
        <authorList>
            <person name="Misner I."/>
            <person name="Blouin N."/>
            <person name="Leonard G."/>
            <person name="Richards T.A."/>
            <person name="Lane C.E."/>
        </authorList>
    </citation>
    <scope>NUCLEOTIDE SEQUENCE</scope>
    <source>
        <strain evidence="4 6">ATCC 48635</strain>
    </source>
</reference>
<dbReference type="OrthoDB" id="2119228at2759"/>
<keyword evidence="1 2" id="KW-0732">Signal</keyword>
<dbReference type="GO" id="GO:0030248">
    <property type="term" value="F:cellulose binding"/>
    <property type="evidence" value="ECO:0007669"/>
    <property type="project" value="InterPro"/>
</dbReference>
<evidence type="ECO:0000256" key="1">
    <source>
        <dbReference type="ARBA" id="ARBA00022729"/>
    </source>
</evidence>
<dbReference type="GO" id="GO:0005576">
    <property type="term" value="C:extracellular region"/>
    <property type="evidence" value="ECO:0007669"/>
    <property type="project" value="InterPro"/>
</dbReference>
<evidence type="ECO:0000259" key="3">
    <source>
        <dbReference type="PROSITE" id="PS51164"/>
    </source>
</evidence>
<accession>A0A0A7CNB5</accession>
<evidence type="ECO:0000313" key="6">
    <source>
        <dbReference type="Proteomes" id="UP000243579"/>
    </source>
</evidence>
<dbReference type="EMBL" id="JNBR01000780">
    <property type="protein sequence ID" value="OQR89596.1"/>
    <property type="molecule type" value="Genomic_DNA"/>
</dbReference>
<dbReference type="PROSITE" id="PS00562">
    <property type="entry name" value="CBM1_1"/>
    <property type="match status" value="1"/>
</dbReference>
<dbReference type="Pfam" id="PF00734">
    <property type="entry name" value="CBM_1"/>
    <property type="match status" value="1"/>
</dbReference>
<evidence type="ECO:0000256" key="2">
    <source>
        <dbReference type="SAM" id="SignalP"/>
    </source>
</evidence>
<dbReference type="SUPFAM" id="SSF57180">
    <property type="entry name" value="Cellulose-binding domain"/>
    <property type="match status" value="1"/>
</dbReference>
<dbReference type="EMBL" id="KM038590">
    <property type="protein sequence ID" value="AIG56051.1"/>
    <property type="molecule type" value="Genomic_DNA"/>
</dbReference>
<feature type="domain" description="CBM1" evidence="3">
    <location>
        <begin position="55"/>
        <end position="91"/>
    </location>
</feature>
<dbReference type="InterPro" id="IPR035971">
    <property type="entry name" value="CBD_sf"/>
</dbReference>
<sequence>MKTVSVVLLAVASVVVGRCGSNYDTCSRCCESSMFECIQGWCQPTWGSVMNAQADHAGLWAQCGGKGFTGRKACPAGATCVKVNEYYSQCQATATDATHLPTYAQCGGTNNQFNAHGKSCRDEDECFHFNQYFWQCLPKTVVYNQV</sequence>
<evidence type="ECO:0000313" key="5">
    <source>
        <dbReference type="EMBL" id="OQR89596.1"/>
    </source>
</evidence>
<feature type="signal peptide" evidence="2">
    <location>
        <begin position="1"/>
        <end position="17"/>
    </location>
</feature>
<dbReference type="GO" id="GO:0005975">
    <property type="term" value="P:carbohydrate metabolic process"/>
    <property type="evidence" value="ECO:0007669"/>
    <property type="project" value="InterPro"/>
</dbReference>
<name>A0A0A7CNB5_ACHHY</name>
<dbReference type="Proteomes" id="UP000243579">
    <property type="component" value="Unassembled WGS sequence"/>
</dbReference>
<protein>
    <submittedName>
        <fullName evidence="4">Secreted protein</fullName>
    </submittedName>
</protein>
<dbReference type="InterPro" id="IPR000254">
    <property type="entry name" value="CBD"/>
</dbReference>
<dbReference type="SMART" id="SM00236">
    <property type="entry name" value="fCBD"/>
    <property type="match status" value="2"/>
</dbReference>
<keyword evidence="6" id="KW-1185">Reference proteome</keyword>
<gene>
    <name evidence="5" type="ORF">ACHHYP_06183</name>
</gene>
<organism evidence="4">
    <name type="scientific">Achlya hypogyna</name>
    <name type="common">Oomycete</name>
    <name type="synonym">Protoachlya hypogyna</name>
    <dbReference type="NCBI Taxonomy" id="1202772"/>
    <lineage>
        <taxon>Eukaryota</taxon>
        <taxon>Sar</taxon>
        <taxon>Stramenopiles</taxon>
        <taxon>Oomycota</taxon>
        <taxon>Saprolegniomycetes</taxon>
        <taxon>Saprolegniales</taxon>
        <taxon>Achlyaceae</taxon>
        <taxon>Achlya</taxon>
    </lineage>
</organism>
<dbReference type="PROSITE" id="PS51164">
    <property type="entry name" value="CBM1_2"/>
    <property type="match status" value="1"/>
</dbReference>